<dbReference type="InterPro" id="IPR036612">
    <property type="entry name" value="KH_dom_type_1_sf"/>
</dbReference>
<sequence>MRSLEGGGLDLPQHQCQQLARLGLRMDRGGKIIGPAGSTIKRLIQGTGCKIEVPRRERGEADDGIVKVQLTGGPVQRKLALDAILDVVKGGEAEDHAARATGGLVLPHNFERVADEETGEKAPDFDRISWLVWRLIAVEFDHGVKVESGRRTIRVYAKPGKPPLTGDAAEKVRSEVAAIIDQARSMIKLTVETQLDKDPENANYDQAVLTLTDQYGVLLRVPRPEGGCCPIEVLGPEEPARDAAELLEAKYAKGKATACVLQVPDQVQSLDDAVKEDFAADLQALEEEQRVKIRLATSCIWLSGNSPDTVEAARQTIVEMLQFYLPEGFLVMKGLKKSAVDKIREDEELRSLRVKPDCAFSLHPAEGIAWICGASLREKVQARIEAILAKWALEHFELDLGDFGEAMWLLGPRPTRPGVAFCCLLFSLLTPW</sequence>
<dbReference type="Proteomes" id="UP001189429">
    <property type="component" value="Unassembled WGS sequence"/>
</dbReference>
<evidence type="ECO:0000259" key="2">
    <source>
        <dbReference type="SMART" id="SM00322"/>
    </source>
</evidence>
<name>A0ABN9T2K9_9DINO</name>
<keyword evidence="1" id="KW-0694">RNA-binding</keyword>
<dbReference type="Gene3D" id="3.30.1370.10">
    <property type="entry name" value="K Homology domain, type 1"/>
    <property type="match status" value="1"/>
</dbReference>
<dbReference type="Pfam" id="PF00013">
    <property type="entry name" value="KH_1"/>
    <property type="match status" value="1"/>
</dbReference>
<evidence type="ECO:0000313" key="3">
    <source>
        <dbReference type="EMBL" id="CAK0839216.1"/>
    </source>
</evidence>
<evidence type="ECO:0000313" key="4">
    <source>
        <dbReference type="Proteomes" id="UP001189429"/>
    </source>
</evidence>
<dbReference type="CDD" id="cd00105">
    <property type="entry name" value="KH-I"/>
    <property type="match status" value="1"/>
</dbReference>
<dbReference type="InterPro" id="IPR004088">
    <property type="entry name" value="KH_dom_type_1"/>
</dbReference>
<evidence type="ECO:0000256" key="1">
    <source>
        <dbReference type="PROSITE-ProRule" id="PRU00117"/>
    </source>
</evidence>
<accession>A0ABN9T2K9</accession>
<dbReference type="SMART" id="SM00322">
    <property type="entry name" value="KH"/>
    <property type="match status" value="1"/>
</dbReference>
<gene>
    <name evidence="3" type="ORF">PCOR1329_LOCUS34949</name>
</gene>
<keyword evidence="4" id="KW-1185">Reference proteome</keyword>
<dbReference type="PROSITE" id="PS50084">
    <property type="entry name" value="KH_TYPE_1"/>
    <property type="match status" value="1"/>
</dbReference>
<protein>
    <recommendedName>
        <fullName evidence="2">K Homology domain-containing protein</fullName>
    </recommendedName>
</protein>
<reference evidence="3" key="1">
    <citation type="submission" date="2023-10" db="EMBL/GenBank/DDBJ databases">
        <authorList>
            <person name="Chen Y."/>
            <person name="Shah S."/>
            <person name="Dougan E. K."/>
            <person name="Thang M."/>
            <person name="Chan C."/>
        </authorList>
    </citation>
    <scope>NUCLEOTIDE SEQUENCE [LARGE SCALE GENOMIC DNA]</scope>
</reference>
<dbReference type="EMBL" id="CAUYUJ010014278">
    <property type="protein sequence ID" value="CAK0839216.1"/>
    <property type="molecule type" value="Genomic_DNA"/>
</dbReference>
<comment type="caution">
    <text evidence="3">The sequence shown here is derived from an EMBL/GenBank/DDBJ whole genome shotgun (WGS) entry which is preliminary data.</text>
</comment>
<dbReference type="SUPFAM" id="SSF54791">
    <property type="entry name" value="Eukaryotic type KH-domain (KH-domain type I)"/>
    <property type="match status" value="1"/>
</dbReference>
<dbReference type="InterPro" id="IPR004087">
    <property type="entry name" value="KH_dom"/>
</dbReference>
<organism evidence="3 4">
    <name type="scientific">Prorocentrum cordatum</name>
    <dbReference type="NCBI Taxonomy" id="2364126"/>
    <lineage>
        <taxon>Eukaryota</taxon>
        <taxon>Sar</taxon>
        <taxon>Alveolata</taxon>
        <taxon>Dinophyceae</taxon>
        <taxon>Prorocentrales</taxon>
        <taxon>Prorocentraceae</taxon>
        <taxon>Prorocentrum</taxon>
    </lineage>
</organism>
<feature type="domain" description="K Homology" evidence="2">
    <location>
        <begin position="5"/>
        <end position="89"/>
    </location>
</feature>
<proteinExistence type="predicted"/>